<dbReference type="Proteomes" id="UP000734854">
    <property type="component" value="Unassembled WGS sequence"/>
</dbReference>
<dbReference type="InterPro" id="IPR027417">
    <property type="entry name" value="P-loop_NTPase"/>
</dbReference>
<keyword evidence="6" id="KW-0067">ATP-binding</keyword>
<evidence type="ECO:0000256" key="1">
    <source>
        <dbReference type="ARBA" id="ARBA00008894"/>
    </source>
</evidence>
<evidence type="ECO:0000256" key="2">
    <source>
        <dbReference type="ARBA" id="ARBA00022614"/>
    </source>
</evidence>
<evidence type="ECO:0000256" key="4">
    <source>
        <dbReference type="ARBA" id="ARBA00022741"/>
    </source>
</evidence>
<dbReference type="GO" id="GO:0006952">
    <property type="term" value="P:defense response"/>
    <property type="evidence" value="ECO:0007669"/>
    <property type="project" value="UniProtKB-KW"/>
</dbReference>
<dbReference type="InterPro" id="IPR002182">
    <property type="entry name" value="NB-ARC"/>
</dbReference>
<dbReference type="GO" id="GO:0051707">
    <property type="term" value="P:response to other organism"/>
    <property type="evidence" value="ECO:0007669"/>
    <property type="project" value="UniProtKB-ARBA"/>
</dbReference>
<proteinExistence type="inferred from homology"/>
<dbReference type="Gene3D" id="3.40.50.300">
    <property type="entry name" value="P-loop containing nucleotide triphosphate hydrolases"/>
    <property type="match status" value="1"/>
</dbReference>
<keyword evidence="5" id="KW-0611">Plant defense</keyword>
<dbReference type="Gene3D" id="1.20.5.4130">
    <property type="match status" value="1"/>
</dbReference>
<feature type="domain" description="Disease resistance protein winged helix" evidence="9">
    <location>
        <begin position="473"/>
        <end position="544"/>
    </location>
</feature>
<accession>A0A8J5H1Q1</accession>
<evidence type="ECO:0000259" key="7">
    <source>
        <dbReference type="Pfam" id="PF00931"/>
    </source>
</evidence>
<comment type="similarity">
    <text evidence="1">Belongs to the disease resistance NB-LRR family.</text>
</comment>
<dbReference type="FunFam" id="3.40.50.300:FF:001091">
    <property type="entry name" value="Probable disease resistance protein At1g61300"/>
    <property type="match status" value="1"/>
</dbReference>
<gene>
    <name evidence="11" type="ORF">ZIOFF_021405</name>
</gene>
<dbReference type="InterPro" id="IPR055414">
    <property type="entry name" value="LRR_R13L4/SHOC2-like"/>
</dbReference>
<dbReference type="Gene3D" id="1.10.10.10">
    <property type="entry name" value="Winged helix-like DNA-binding domain superfamily/Winged helix DNA-binding domain"/>
    <property type="match status" value="1"/>
</dbReference>
<keyword evidence="3" id="KW-0677">Repeat</keyword>
<protein>
    <submittedName>
        <fullName evidence="11">Uncharacterized protein</fullName>
    </submittedName>
</protein>
<evidence type="ECO:0000313" key="11">
    <source>
        <dbReference type="EMBL" id="KAG6518004.1"/>
    </source>
</evidence>
<dbReference type="PRINTS" id="PR00364">
    <property type="entry name" value="DISEASERSIST"/>
</dbReference>
<dbReference type="AlphaFoldDB" id="A0A8J5H1Q1"/>
<evidence type="ECO:0000259" key="9">
    <source>
        <dbReference type="Pfam" id="PF23559"/>
    </source>
</evidence>
<dbReference type="PROSITE" id="PS51450">
    <property type="entry name" value="LRR"/>
    <property type="match status" value="1"/>
</dbReference>
<evidence type="ECO:0000259" key="8">
    <source>
        <dbReference type="Pfam" id="PF18052"/>
    </source>
</evidence>
<dbReference type="Pfam" id="PF18052">
    <property type="entry name" value="Rx_N"/>
    <property type="match status" value="1"/>
</dbReference>
<dbReference type="Pfam" id="PF23559">
    <property type="entry name" value="WHD_DRP"/>
    <property type="match status" value="1"/>
</dbReference>
<dbReference type="SUPFAM" id="SSF52540">
    <property type="entry name" value="P-loop containing nucleoside triphosphate hydrolases"/>
    <property type="match status" value="1"/>
</dbReference>
<dbReference type="GO" id="GO:0043531">
    <property type="term" value="F:ADP binding"/>
    <property type="evidence" value="ECO:0007669"/>
    <property type="project" value="InterPro"/>
</dbReference>
<dbReference type="InterPro" id="IPR041118">
    <property type="entry name" value="Rx_N"/>
</dbReference>
<keyword evidence="2" id="KW-0433">Leucine-rich repeat</keyword>
<dbReference type="PANTHER" id="PTHR36766">
    <property type="entry name" value="PLANT BROAD-SPECTRUM MILDEW RESISTANCE PROTEIN RPW8"/>
    <property type="match status" value="1"/>
</dbReference>
<keyword evidence="4" id="KW-0547">Nucleotide-binding</keyword>
<dbReference type="PANTHER" id="PTHR36766:SF40">
    <property type="entry name" value="DISEASE RESISTANCE PROTEIN RGA3"/>
    <property type="match status" value="1"/>
</dbReference>
<dbReference type="SUPFAM" id="SSF52058">
    <property type="entry name" value="L domain-like"/>
    <property type="match status" value="2"/>
</dbReference>
<reference evidence="11 12" key="1">
    <citation type="submission" date="2020-08" db="EMBL/GenBank/DDBJ databases">
        <title>Plant Genome Project.</title>
        <authorList>
            <person name="Zhang R.-G."/>
        </authorList>
    </citation>
    <scope>NUCLEOTIDE SEQUENCE [LARGE SCALE GENOMIC DNA]</scope>
    <source>
        <tissue evidence="11">Rhizome</tissue>
    </source>
</reference>
<organism evidence="11 12">
    <name type="scientific">Zingiber officinale</name>
    <name type="common">Ginger</name>
    <name type="synonym">Amomum zingiber</name>
    <dbReference type="NCBI Taxonomy" id="94328"/>
    <lineage>
        <taxon>Eukaryota</taxon>
        <taxon>Viridiplantae</taxon>
        <taxon>Streptophyta</taxon>
        <taxon>Embryophyta</taxon>
        <taxon>Tracheophyta</taxon>
        <taxon>Spermatophyta</taxon>
        <taxon>Magnoliopsida</taxon>
        <taxon>Liliopsida</taxon>
        <taxon>Zingiberales</taxon>
        <taxon>Zingiberaceae</taxon>
        <taxon>Zingiber</taxon>
    </lineage>
</organism>
<feature type="domain" description="Disease resistance R13L4/SHOC-2-like LRR" evidence="10">
    <location>
        <begin position="609"/>
        <end position="870"/>
    </location>
</feature>
<evidence type="ECO:0000256" key="3">
    <source>
        <dbReference type="ARBA" id="ARBA00022737"/>
    </source>
</evidence>
<dbReference type="GO" id="GO:0005524">
    <property type="term" value="F:ATP binding"/>
    <property type="evidence" value="ECO:0007669"/>
    <property type="project" value="UniProtKB-KW"/>
</dbReference>
<dbReference type="Gene3D" id="3.80.10.10">
    <property type="entry name" value="Ribonuclease Inhibitor"/>
    <property type="match status" value="3"/>
</dbReference>
<evidence type="ECO:0000259" key="10">
    <source>
        <dbReference type="Pfam" id="PF23598"/>
    </source>
</evidence>
<dbReference type="Pfam" id="PF23598">
    <property type="entry name" value="LRR_14"/>
    <property type="match status" value="1"/>
</dbReference>
<dbReference type="Gene3D" id="1.10.8.430">
    <property type="entry name" value="Helical domain of apoptotic protease-activating factors"/>
    <property type="match status" value="1"/>
</dbReference>
<keyword evidence="12" id="KW-1185">Reference proteome</keyword>
<evidence type="ECO:0000256" key="6">
    <source>
        <dbReference type="ARBA" id="ARBA00022840"/>
    </source>
</evidence>
<sequence>MINTDTRAISPKTSISLGAERSCLLANYCFSSPLNYCFLLSSKGSSSIHSGQTTCASFQLAGMAMDADLATYAVGFKELVGIQGRMEKLKELSTIIDMVIQDVEACSVTVTDAAVKNLLRKLKHLAYEVEDVVDYYDTKALRKQRSRAYSRPVRDFFSSNNNQLVFKSKISGMIKAVTENLDSILLEKSILKILSQGSNPSAYGEIHAHNSLAVIGRETEKEMIVNMLTDDEGSSSGTLKVIAIVGMGGLGKTALARHVFNDKRVKDHFNTYWKVVGKIFKPTEIMKSILELAVDAKVDISEPELVRGRLETVLSRKRFLLVLDDVWNEDALLWRELKAALSCGARGSTVLVTTRSQKVSSIMGSFKTHQIQQLSRDDCLSLFREFAFGDAEPNENLMEIGEKIVEKCAGVPLAAVSLGSALHSIRDETYWSSVLNSEVWQLRDEDQKFLAVLKLSYDALPPWSKKCFAFAALFPKKYAMKKDDLIQMWAANGFVSSEGNFDAETVGNSIFDDLVLRSCFLPSKKCDDGRHVTESTMHDLMHDLTRSISKDQYYNSKDCQPKDIQKRTYHLCIEDAKFSNTCLLKKPLYLRTLLLRKCHLYDKVHLRQFVLSKLKFLRVLDLSENFIEEVPTSVENLIHLRYLNLSRNKIKVQPDAITRLQNLRYLNLTENPLQELPKKLRNMQSLCYLHCDCDYLTHMPPGLSRLTNLRSLSCFVAGNRTGSCSIIELEDLKLHGQMEIKFSGNFTNYSCGGRKILKNKDFNELSLLFNCSDTNDMSMLEDLCPNTSLKKLKVSNYGSQQFPTWLIESQLPNLVEVVLEKCYKCQHIPHFGDLQFLRSLVIDTMHEVRHIGVELHGHCGFPSLQELKLIRISNLEEWSEDEGGVNELFPLLKRLEICNCPKLKNMPRLPRIELLNLRNCNESLVSGFGRMTSLSHLILEDMEGMRSLPIGCLRNLTFLKELEIRRCNELESLPMDELQLLTMVHSLSIEECNNLASFPLEVERVSSLRYLCFKNVDSNALQSEILVEILNSLNEFDIQICGKKVNLGGQLQHLHTLRQLWISDSHHFSYDMKISGSIQANLSICCCDELESLMTEAPSTSVLEDLHICDIPNLKTLPEWLQHLGSLHQLSIRNCPQLESLPRSLQGLRLLNSLLIDECSLQLERRCKRETGEDWPSISHVPHIDISTRVIYETQCCGPFFRVDRTRSRGSRAIRSTDS</sequence>
<dbReference type="InterPro" id="IPR058922">
    <property type="entry name" value="WHD_DRP"/>
</dbReference>
<feature type="domain" description="Disease resistance N-terminal" evidence="8">
    <location>
        <begin position="77"/>
        <end position="147"/>
    </location>
</feature>
<dbReference type="SMART" id="SM00369">
    <property type="entry name" value="LRR_TYP"/>
    <property type="match status" value="3"/>
</dbReference>
<dbReference type="InterPro" id="IPR003591">
    <property type="entry name" value="Leu-rich_rpt_typical-subtyp"/>
</dbReference>
<name>A0A8J5H1Q1_ZINOF</name>
<dbReference type="Pfam" id="PF00931">
    <property type="entry name" value="NB-ARC"/>
    <property type="match status" value="1"/>
</dbReference>
<dbReference type="EMBL" id="JACMSC010000006">
    <property type="protein sequence ID" value="KAG6518004.1"/>
    <property type="molecule type" value="Genomic_DNA"/>
</dbReference>
<dbReference type="InterPro" id="IPR042197">
    <property type="entry name" value="Apaf_helical"/>
</dbReference>
<evidence type="ECO:0000256" key="5">
    <source>
        <dbReference type="ARBA" id="ARBA00022821"/>
    </source>
</evidence>
<evidence type="ECO:0000313" key="12">
    <source>
        <dbReference type="Proteomes" id="UP000734854"/>
    </source>
</evidence>
<dbReference type="InterPro" id="IPR001611">
    <property type="entry name" value="Leu-rich_rpt"/>
</dbReference>
<feature type="domain" description="NB-ARC" evidence="7">
    <location>
        <begin position="218"/>
        <end position="388"/>
    </location>
</feature>
<dbReference type="InterPro" id="IPR032675">
    <property type="entry name" value="LRR_dom_sf"/>
</dbReference>
<comment type="caution">
    <text evidence="11">The sequence shown here is derived from an EMBL/GenBank/DDBJ whole genome shotgun (WGS) entry which is preliminary data.</text>
</comment>
<dbReference type="InterPro" id="IPR036388">
    <property type="entry name" value="WH-like_DNA-bd_sf"/>
</dbReference>